<evidence type="ECO:0000313" key="14">
    <source>
        <dbReference type="Proteomes" id="UP000580891"/>
    </source>
</evidence>
<comment type="caution">
    <text evidence="13">The sequence shown here is derived from an EMBL/GenBank/DDBJ whole genome shotgun (WGS) entry which is preliminary data.</text>
</comment>
<organism evidence="13 14">
    <name type="scientific">[Anoxybacillus] calidus</name>
    <dbReference type="NCBI Taxonomy" id="575178"/>
    <lineage>
        <taxon>Bacteria</taxon>
        <taxon>Bacillati</taxon>
        <taxon>Bacillota</taxon>
        <taxon>Bacilli</taxon>
        <taxon>Bacillales</taxon>
        <taxon>Anoxybacillaceae</taxon>
        <taxon>Paranoxybacillus</taxon>
    </lineage>
</organism>
<feature type="binding site" evidence="10">
    <location>
        <position position="222"/>
    </location>
    <ligand>
        <name>Zn(2+)</name>
        <dbReference type="ChEBI" id="CHEBI:29105"/>
    </ligand>
</feature>
<comment type="similarity">
    <text evidence="10">Belongs to the TRAFAC class YlqF/YawG GTPase family. RsgA subfamily.</text>
</comment>
<keyword evidence="1 10" id="KW-0963">Cytoplasm</keyword>
<proteinExistence type="inferred from homology"/>
<dbReference type="NCBIfam" id="TIGR00157">
    <property type="entry name" value="ribosome small subunit-dependent GTPase A"/>
    <property type="match status" value="1"/>
</dbReference>
<dbReference type="Gene3D" id="3.40.50.300">
    <property type="entry name" value="P-loop containing nucleotide triphosphate hydrolases"/>
    <property type="match status" value="1"/>
</dbReference>
<comment type="function">
    <text evidence="10">One of several proteins that assist in the late maturation steps of the functional core of the 30S ribosomal subunit. Helps release RbfA from mature subunits. May play a role in the assembly of ribosomal proteins into the subunit. Circularly permuted GTPase that catalyzes slow GTP hydrolysis, GTPase activity is stimulated by the 30S ribosomal subunit.</text>
</comment>
<evidence type="ECO:0000256" key="10">
    <source>
        <dbReference type="HAMAP-Rule" id="MF_01820"/>
    </source>
</evidence>
<keyword evidence="5 10" id="KW-0547">Nucleotide-binding</keyword>
<feature type="binding site" evidence="10">
    <location>
        <position position="230"/>
    </location>
    <ligand>
        <name>Zn(2+)</name>
        <dbReference type="ChEBI" id="CHEBI:29105"/>
    </ligand>
</feature>
<evidence type="ECO:0000256" key="5">
    <source>
        <dbReference type="ARBA" id="ARBA00022741"/>
    </source>
</evidence>
<keyword evidence="2 10" id="KW-0690">Ribosome biogenesis</keyword>
<protein>
    <recommendedName>
        <fullName evidence="10">Small ribosomal subunit biogenesis GTPase RsgA</fullName>
        <ecNumber evidence="10">3.6.1.-</ecNumber>
    </recommendedName>
</protein>
<dbReference type="GO" id="GO:0042274">
    <property type="term" value="P:ribosomal small subunit biogenesis"/>
    <property type="evidence" value="ECO:0007669"/>
    <property type="project" value="UniProtKB-UniRule"/>
</dbReference>
<evidence type="ECO:0000259" key="11">
    <source>
        <dbReference type="PROSITE" id="PS50936"/>
    </source>
</evidence>
<evidence type="ECO:0000256" key="7">
    <source>
        <dbReference type="ARBA" id="ARBA00022833"/>
    </source>
</evidence>
<feature type="domain" description="EngC GTPase" evidence="11">
    <location>
        <begin position="45"/>
        <end position="192"/>
    </location>
</feature>
<dbReference type="GO" id="GO:0005525">
    <property type="term" value="F:GTP binding"/>
    <property type="evidence" value="ECO:0007669"/>
    <property type="project" value="UniProtKB-UniRule"/>
</dbReference>
<keyword evidence="8 10" id="KW-0694">RNA-binding</keyword>
<keyword evidence="9 10" id="KW-0342">GTP-binding</keyword>
<dbReference type="CDD" id="cd01854">
    <property type="entry name" value="YjeQ_EngC"/>
    <property type="match status" value="1"/>
</dbReference>
<dbReference type="GO" id="GO:0046872">
    <property type="term" value="F:metal ion binding"/>
    <property type="evidence" value="ECO:0007669"/>
    <property type="project" value="UniProtKB-KW"/>
</dbReference>
<keyword evidence="14" id="KW-1185">Reference proteome</keyword>
<comment type="subcellular location">
    <subcellularLocation>
        <location evidence="10">Cytoplasm</location>
    </subcellularLocation>
</comment>
<gene>
    <name evidence="10" type="primary">rsgA</name>
    <name evidence="13" type="ORF">HNQ85_002724</name>
</gene>
<keyword evidence="7 10" id="KW-0862">Zinc</keyword>
<dbReference type="HAMAP" id="MF_01820">
    <property type="entry name" value="GTPase_RsgA"/>
    <property type="match status" value="1"/>
</dbReference>
<dbReference type="Gene3D" id="1.10.40.50">
    <property type="entry name" value="Probable gtpase engc, domain 3"/>
    <property type="match status" value="1"/>
</dbReference>
<comment type="cofactor">
    <cofactor evidence="10">
        <name>Zn(2+)</name>
        <dbReference type="ChEBI" id="CHEBI:29105"/>
    </cofactor>
    <text evidence="10">Binds 1 zinc ion per subunit.</text>
</comment>
<dbReference type="InterPro" id="IPR004881">
    <property type="entry name" value="Ribosome_biogen_GTPase_RsgA"/>
</dbReference>
<comment type="subunit">
    <text evidence="10">Monomer. Associates with 30S ribosomal subunit, binds 16S rRNA.</text>
</comment>
<dbReference type="GO" id="GO:0003924">
    <property type="term" value="F:GTPase activity"/>
    <property type="evidence" value="ECO:0007669"/>
    <property type="project" value="UniProtKB-UniRule"/>
</dbReference>
<dbReference type="GO" id="GO:0005737">
    <property type="term" value="C:cytoplasm"/>
    <property type="evidence" value="ECO:0007669"/>
    <property type="project" value="UniProtKB-SubCell"/>
</dbReference>
<dbReference type="PROSITE" id="PS51721">
    <property type="entry name" value="G_CP"/>
    <property type="match status" value="1"/>
</dbReference>
<feature type="binding site" evidence="10">
    <location>
        <begin position="136"/>
        <end position="144"/>
    </location>
    <ligand>
        <name>GTP</name>
        <dbReference type="ChEBI" id="CHEBI:37565"/>
    </ligand>
</feature>
<sequence>MLGDWVVIRPRIEEKKATIQAVLPRKSKFSRKTAGEATEEQIVAANVDTVFLVSALNQDFNARRLERYLIMAWESGATPVIILNKADLCSNVEEVVAEVESVAFGVSIHPISALHQDGLDALNQYLLLGRTISLLGSSGVGKSTLMNRLLGREEQKVQEVREGDDRGRHTTTYRQLFLLPSGACVIDTPGMRELQLWEGESGFQETFEDIQELASQCYFRDCQHGSEPKCAVKAAIAAGTLTKDRYESYIKLQRELAFLARKMDKKAQLAEKERWKKIHRELRGFYKRR</sequence>
<evidence type="ECO:0000256" key="1">
    <source>
        <dbReference type="ARBA" id="ARBA00022490"/>
    </source>
</evidence>
<keyword evidence="6 10" id="KW-0378">Hydrolase</keyword>
<reference evidence="13 14" key="1">
    <citation type="submission" date="2020-07" db="EMBL/GenBank/DDBJ databases">
        <title>Genomic Encyclopedia of Type Strains, Phase IV (KMG-IV): sequencing the most valuable type-strain genomes for metagenomic binning, comparative biology and taxonomic classification.</title>
        <authorList>
            <person name="Goeker M."/>
        </authorList>
    </citation>
    <scope>NUCLEOTIDE SEQUENCE [LARGE SCALE GENOMIC DNA]</scope>
    <source>
        <strain evidence="13 14">DSM 25220</strain>
    </source>
</reference>
<dbReference type="PANTHER" id="PTHR32120:SF10">
    <property type="entry name" value="SMALL RIBOSOMAL SUBUNIT BIOGENESIS GTPASE RSGA"/>
    <property type="match status" value="1"/>
</dbReference>
<dbReference type="PANTHER" id="PTHR32120">
    <property type="entry name" value="SMALL RIBOSOMAL SUBUNIT BIOGENESIS GTPASE RSGA"/>
    <property type="match status" value="1"/>
</dbReference>
<dbReference type="InterPro" id="IPR027417">
    <property type="entry name" value="P-loop_NTPase"/>
</dbReference>
<feature type="binding site" evidence="10">
    <location>
        <position position="217"/>
    </location>
    <ligand>
        <name>Zn(2+)</name>
        <dbReference type="ChEBI" id="CHEBI:29105"/>
    </ligand>
</feature>
<dbReference type="EC" id="3.6.1.-" evidence="10"/>
<name>A0A7V9Z1Y3_9BACL</name>
<keyword evidence="4 10" id="KW-0699">rRNA-binding</keyword>
<dbReference type="InterPro" id="IPR010914">
    <property type="entry name" value="RsgA_GTPase_dom"/>
</dbReference>
<evidence type="ECO:0000256" key="2">
    <source>
        <dbReference type="ARBA" id="ARBA00022517"/>
    </source>
</evidence>
<evidence type="ECO:0000313" key="13">
    <source>
        <dbReference type="EMBL" id="MBA2872415.1"/>
    </source>
</evidence>
<dbReference type="EMBL" id="JACDUU010000006">
    <property type="protein sequence ID" value="MBA2872415.1"/>
    <property type="molecule type" value="Genomic_DNA"/>
</dbReference>
<evidence type="ECO:0000256" key="6">
    <source>
        <dbReference type="ARBA" id="ARBA00022801"/>
    </source>
</evidence>
<dbReference type="AlphaFoldDB" id="A0A7V9Z1Y3"/>
<keyword evidence="3 10" id="KW-0479">Metal-binding</keyword>
<evidence type="ECO:0000259" key="12">
    <source>
        <dbReference type="PROSITE" id="PS51721"/>
    </source>
</evidence>
<evidence type="ECO:0000256" key="9">
    <source>
        <dbReference type="ARBA" id="ARBA00023134"/>
    </source>
</evidence>
<evidence type="ECO:0000256" key="3">
    <source>
        <dbReference type="ARBA" id="ARBA00022723"/>
    </source>
</evidence>
<dbReference type="Proteomes" id="UP000580891">
    <property type="component" value="Unassembled WGS sequence"/>
</dbReference>
<evidence type="ECO:0000256" key="4">
    <source>
        <dbReference type="ARBA" id="ARBA00022730"/>
    </source>
</evidence>
<feature type="binding site" evidence="10">
    <location>
        <begin position="84"/>
        <end position="87"/>
    </location>
    <ligand>
        <name>GTP</name>
        <dbReference type="ChEBI" id="CHEBI:37565"/>
    </ligand>
</feature>
<dbReference type="SUPFAM" id="SSF52540">
    <property type="entry name" value="P-loop containing nucleoside triphosphate hydrolases"/>
    <property type="match status" value="1"/>
</dbReference>
<accession>A0A7V9Z1Y3</accession>
<feature type="binding site" evidence="10">
    <location>
        <position position="224"/>
    </location>
    <ligand>
        <name>Zn(2+)</name>
        <dbReference type="ChEBI" id="CHEBI:29105"/>
    </ligand>
</feature>
<dbReference type="GO" id="GO:0019843">
    <property type="term" value="F:rRNA binding"/>
    <property type="evidence" value="ECO:0007669"/>
    <property type="project" value="UniProtKB-KW"/>
</dbReference>
<dbReference type="Pfam" id="PF03193">
    <property type="entry name" value="RsgA_GTPase"/>
    <property type="match status" value="1"/>
</dbReference>
<feature type="domain" description="CP-type G" evidence="12">
    <location>
        <begin position="37"/>
        <end position="194"/>
    </location>
</feature>
<dbReference type="InterPro" id="IPR030378">
    <property type="entry name" value="G_CP_dom"/>
</dbReference>
<evidence type="ECO:0000256" key="8">
    <source>
        <dbReference type="ARBA" id="ARBA00022884"/>
    </source>
</evidence>
<dbReference type="PROSITE" id="PS50936">
    <property type="entry name" value="ENGC_GTPASE"/>
    <property type="match status" value="1"/>
</dbReference>